<accession>A0A1W1BTZ6</accession>
<evidence type="ECO:0000313" key="1">
    <source>
        <dbReference type="EMBL" id="SFV56986.1"/>
    </source>
</evidence>
<dbReference type="AlphaFoldDB" id="A0A1W1BTZ6"/>
<organism evidence="1">
    <name type="scientific">hydrothermal vent metagenome</name>
    <dbReference type="NCBI Taxonomy" id="652676"/>
    <lineage>
        <taxon>unclassified sequences</taxon>
        <taxon>metagenomes</taxon>
        <taxon>ecological metagenomes</taxon>
    </lineage>
</organism>
<proteinExistence type="predicted"/>
<dbReference type="EMBL" id="FPHB01000038">
    <property type="protein sequence ID" value="SFV56986.1"/>
    <property type="molecule type" value="Genomic_DNA"/>
</dbReference>
<protein>
    <submittedName>
        <fullName evidence="1">Uncharacterized protein</fullName>
    </submittedName>
</protein>
<name>A0A1W1BTZ6_9ZZZZ</name>
<reference evidence="1" key="1">
    <citation type="submission" date="2016-10" db="EMBL/GenBank/DDBJ databases">
        <authorList>
            <person name="de Groot N.N."/>
        </authorList>
    </citation>
    <scope>NUCLEOTIDE SEQUENCE</scope>
</reference>
<gene>
    <name evidence="1" type="ORF">MNB_SM-7-466</name>
</gene>
<sequence length="39" mass="4605">MSLLSANPLFYKPSEEKSDAPHKEVQKMLRSWNLLTMFH</sequence>